<evidence type="ECO:0000313" key="3">
    <source>
        <dbReference type="Proteomes" id="UP000000268"/>
    </source>
</evidence>
<proteinExistence type="predicted"/>
<dbReference type="PANTHER" id="PTHR15020:SF48">
    <property type="entry name" value="NAD(P)-BINDING ROSSMANN-FOLD SUPERFAMILY PROTEIN"/>
    <property type="match status" value="1"/>
</dbReference>
<gene>
    <name evidence="2" type="ordered locus">AM1_4332</name>
</gene>
<protein>
    <submittedName>
        <fullName evidence="2">NAD-dependent epimerase/dehydratase family protein, putative</fullName>
    </submittedName>
</protein>
<dbReference type="Gene3D" id="3.40.50.720">
    <property type="entry name" value="NAD(P)-binding Rossmann-like Domain"/>
    <property type="match status" value="1"/>
</dbReference>
<dbReference type="KEGG" id="amr:AM1_4332"/>
<dbReference type="HOGENOM" id="CLU_025711_8_0_3"/>
<dbReference type="SUPFAM" id="SSF51735">
    <property type="entry name" value="NAD(P)-binding Rossmann-fold domains"/>
    <property type="match status" value="1"/>
</dbReference>
<dbReference type="STRING" id="329726.AM1_4332"/>
<evidence type="ECO:0000259" key="1">
    <source>
        <dbReference type="Pfam" id="PF13460"/>
    </source>
</evidence>
<dbReference type="Pfam" id="PF13460">
    <property type="entry name" value="NAD_binding_10"/>
    <property type="match status" value="1"/>
</dbReference>
<dbReference type="RefSeq" id="WP_012164637.1">
    <property type="nucleotide sequence ID" value="NC_009925.1"/>
</dbReference>
<name>B0CDV9_ACAM1</name>
<keyword evidence="3" id="KW-1185">Reference proteome</keyword>
<dbReference type="InterPro" id="IPR036291">
    <property type="entry name" value="NAD(P)-bd_dom_sf"/>
</dbReference>
<dbReference type="OrthoDB" id="9803892at2"/>
<dbReference type="Proteomes" id="UP000000268">
    <property type="component" value="Chromosome"/>
</dbReference>
<feature type="domain" description="NAD(P)-binding" evidence="1">
    <location>
        <begin position="18"/>
        <end position="245"/>
    </location>
</feature>
<reference evidence="2 3" key="1">
    <citation type="journal article" date="2008" name="Proc. Natl. Acad. Sci. U.S.A.">
        <title>Niche adaptation and genome expansion in the chlorophyll d-producing cyanobacterium Acaryochloris marina.</title>
        <authorList>
            <person name="Swingley W.D."/>
            <person name="Chen M."/>
            <person name="Cheung P.C."/>
            <person name="Conrad A.L."/>
            <person name="Dejesa L.C."/>
            <person name="Hao J."/>
            <person name="Honchak B.M."/>
            <person name="Karbach L.E."/>
            <person name="Kurdoglu A."/>
            <person name="Lahiri S."/>
            <person name="Mastrian S.D."/>
            <person name="Miyashita H."/>
            <person name="Page L."/>
            <person name="Ramakrishna P."/>
            <person name="Satoh S."/>
            <person name="Sattley W.M."/>
            <person name="Shimada Y."/>
            <person name="Taylor H.L."/>
            <person name="Tomo T."/>
            <person name="Tsuchiya T."/>
            <person name="Wang Z.T."/>
            <person name="Raymond J."/>
            <person name="Mimuro M."/>
            <person name="Blankenship R.E."/>
            <person name="Touchman J.W."/>
        </authorList>
    </citation>
    <scope>NUCLEOTIDE SEQUENCE [LARGE SCALE GENOMIC DNA]</scope>
    <source>
        <strain evidence="3">MBIC 11017</strain>
    </source>
</reference>
<accession>B0CDV9</accession>
<dbReference type="EMBL" id="CP000828">
    <property type="protein sequence ID" value="ABW29311.1"/>
    <property type="molecule type" value="Genomic_DNA"/>
</dbReference>
<organism evidence="2 3">
    <name type="scientific">Acaryochloris marina (strain MBIC 11017)</name>
    <dbReference type="NCBI Taxonomy" id="329726"/>
    <lineage>
        <taxon>Bacteria</taxon>
        <taxon>Bacillati</taxon>
        <taxon>Cyanobacteriota</taxon>
        <taxon>Cyanophyceae</taxon>
        <taxon>Acaryochloridales</taxon>
        <taxon>Acaryochloridaceae</taxon>
        <taxon>Acaryochloris</taxon>
    </lineage>
</organism>
<dbReference type="CDD" id="cd05243">
    <property type="entry name" value="SDR_a5"/>
    <property type="match status" value="1"/>
</dbReference>
<evidence type="ECO:0000313" key="2">
    <source>
        <dbReference type="EMBL" id="ABW29311.1"/>
    </source>
</evidence>
<dbReference type="PANTHER" id="PTHR15020">
    <property type="entry name" value="FLAVIN REDUCTASE-RELATED"/>
    <property type="match status" value="1"/>
</dbReference>
<sequence length="275" mass="29740">MSHAGELNPESDLVLVVGATGGVGQLTVGELLAQNIKVRVLSRSEDKARQMFADQVDIVVGDTREADTLPAAMPGVTHIISCTGSTAFPTARWEFRAASTRWEWFKRYARPSYCRAQADNSPEKVDAVGGQHLVDAAPQDLKRFLLVSACGIERKDKLPFSILNAFGVLDAKLVGETALRESGLPYTIVRPGRLIDGPYTSYDLNTLLKAKTESQLGIVVGTGDQLSGETSRIDLAAACVACLQNSHTEGKVFEIMSEGARPSTIDWNTLFSELI</sequence>
<dbReference type="AlphaFoldDB" id="B0CDV9"/>
<dbReference type="InterPro" id="IPR016040">
    <property type="entry name" value="NAD(P)-bd_dom"/>
</dbReference>
<dbReference type="eggNOG" id="COG0702">
    <property type="taxonomic scope" value="Bacteria"/>
</dbReference>